<evidence type="ECO:0000256" key="9">
    <source>
        <dbReference type="ARBA" id="ARBA00023180"/>
    </source>
</evidence>
<dbReference type="SUPFAM" id="SSF52540">
    <property type="entry name" value="P-loop containing nucleoside triphosphate hydrolases"/>
    <property type="match status" value="2"/>
</dbReference>
<dbReference type="PROSITE" id="PS50929">
    <property type="entry name" value="ABC_TM1F"/>
    <property type="match status" value="2"/>
</dbReference>
<dbReference type="SMART" id="SM00382">
    <property type="entry name" value="AAA"/>
    <property type="match status" value="1"/>
</dbReference>
<evidence type="ECO:0000256" key="11">
    <source>
        <dbReference type="SAM" id="MobiDB-lite"/>
    </source>
</evidence>
<feature type="region of interest" description="Disordered" evidence="11">
    <location>
        <begin position="445"/>
        <end position="487"/>
    </location>
</feature>
<keyword evidence="5" id="KW-0547">Nucleotide-binding</keyword>
<feature type="transmembrane region" description="Helical" evidence="12">
    <location>
        <begin position="236"/>
        <end position="257"/>
    </location>
</feature>
<dbReference type="PANTHER" id="PTHR24223:SF353">
    <property type="entry name" value="ABC TRANSPORTER ATP-BINDING PROTEIN_PERMEASE VMR1-RELATED"/>
    <property type="match status" value="1"/>
</dbReference>
<evidence type="ECO:0000313" key="15">
    <source>
        <dbReference type="EMBL" id="RUP51469.1"/>
    </source>
</evidence>
<keyword evidence="9" id="KW-0325">Glycoprotein</keyword>
<keyword evidence="4" id="KW-0677">Repeat</keyword>
<evidence type="ECO:0000256" key="12">
    <source>
        <dbReference type="SAM" id="Phobius"/>
    </source>
</evidence>
<feature type="transmembrane region" description="Helical" evidence="12">
    <location>
        <begin position="646"/>
        <end position="665"/>
    </location>
</feature>
<evidence type="ECO:0000256" key="1">
    <source>
        <dbReference type="ARBA" id="ARBA00004141"/>
    </source>
</evidence>
<dbReference type="InterPro" id="IPR027417">
    <property type="entry name" value="P-loop_NTPase"/>
</dbReference>
<dbReference type="Pfam" id="PF00664">
    <property type="entry name" value="ABC_membrane"/>
    <property type="match status" value="2"/>
</dbReference>
<dbReference type="EMBL" id="RBNI01000710">
    <property type="protein sequence ID" value="RUP51469.1"/>
    <property type="molecule type" value="Genomic_DNA"/>
</dbReference>
<name>A0A433DKV6_9FUNG</name>
<comment type="caution">
    <text evidence="15">The sequence shown here is derived from an EMBL/GenBank/DDBJ whole genome shotgun (WGS) entry which is preliminary data.</text>
</comment>
<protein>
    <recommendedName>
        <fullName evidence="17">P-loop containing nucleoside triphosphate hydrolase protein</fullName>
    </recommendedName>
</protein>
<dbReference type="Gene3D" id="1.20.1560.10">
    <property type="entry name" value="ABC transporter type 1, transmembrane domain"/>
    <property type="match status" value="2"/>
</dbReference>
<feature type="transmembrane region" description="Helical" evidence="12">
    <location>
        <begin position="1170"/>
        <end position="1192"/>
    </location>
</feature>
<feature type="domain" description="ABC transmembrane type-1" evidence="14">
    <location>
        <begin position="1171"/>
        <end position="1431"/>
    </location>
</feature>
<evidence type="ECO:0000256" key="6">
    <source>
        <dbReference type="ARBA" id="ARBA00022840"/>
    </source>
</evidence>
<accession>A0A433DKV6</accession>
<feature type="compositionally biased region" description="Basic and acidic residues" evidence="11">
    <location>
        <begin position="445"/>
        <end position="486"/>
    </location>
</feature>
<evidence type="ECO:0000313" key="16">
    <source>
        <dbReference type="Proteomes" id="UP000268093"/>
    </source>
</evidence>
<dbReference type="PROSITE" id="PS00211">
    <property type="entry name" value="ABC_TRANSPORTER_1"/>
    <property type="match status" value="1"/>
</dbReference>
<dbReference type="SUPFAM" id="SSF90123">
    <property type="entry name" value="ABC transporter transmembrane region"/>
    <property type="match status" value="2"/>
</dbReference>
<keyword evidence="8 12" id="KW-0472">Membrane</keyword>
<dbReference type="Gene3D" id="3.40.50.300">
    <property type="entry name" value="P-loop containing nucleotide triphosphate hydrolases"/>
    <property type="match status" value="2"/>
</dbReference>
<dbReference type="InterPro" id="IPR003439">
    <property type="entry name" value="ABC_transporter-like_ATP-bd"/>
</dbReference>
<feature type="transmembrane region" description="Helical" evidence="12">
    <location>
        <begin position="1250"/>
        <end position="1268"/>
    </location>
</feature>
<evidence type="ECO:0000256" key="10">
    <source>
        <dbReference type="SAM" id="Coils"/>
    </source>
</evidence>
<evidence type="ECO:0000256" key="7">
    <source>
        <dbReference type="ARBA" id="ARBA00022989"/>
    </source>
</evidence>
<feature type="domain" description="ABC transporter" evidence="13">
    <location>
        <begin position="727"/>
        <end position="981"/>
    </location>
</feature>
<gene>
    <name evidence="15" type="ORF">BC936DRAFT_148015</name>
</gene>
<feature type="transmembrane region" description="Helical" evidence="12">
    <location>
        <begin position="611"/>
        <end position="640"/>
    </location>
</feature>
<dbReference type="GO" id="GO:0140359">
    <property type="term" value="F:ABC-type transporter activity"/>
    <property type="evidence" value="ECO:0007669"/>
    <property type="project" value="InterPro"/>
</dbReference>
<dbReference type="PROSITE" id="PS50893">
    <property type="entry name" value="ABC_TRANSPORTER_2"/>
    <property type="match status" value="1"/>
</dbReference>
<dbReference type="InterPro" id="IPR036640">
    <property type="entry name" value="ABC1_TM_sf"/>
</dbReference>
<feature type="transmembrane region" description="Helical" evidence="12">
    <location>
        <begin position="12"/>
        <end position="32"/>
    </location>
</feature>
<evidence type="ECO:0000259" key="13">
    <source>
        <dbReference type="PROSITE" id="PS50893"/>
    </source>
</evidence>
<dbReference type="Pfam" id="PF00005">
    <property type="entry name" value="ABC_tran"/>
    <property type="match status" value="2"/>
</dbReference>
<dbReference type="Proteomes" id="UP000268093">
    <property type="component" value="Unassembled WGS sequence"/>
</dbReference>
<keyword evidence="16" id="KW-1185">Reference proteome</keyword>
<evidence type="ECO:0000256" key="4">
    <source>
        <dbReference type="ARBA" id="ARBA00022737"/>
    </source>
</evidence>
<dbReference type="CDD" id="cd18596">
    <property type="entry name" value="ABC_6TM_VMR1_D1_like"/>
    <property type="match status" value="1"/>
</dbReference>
<dbReference type="InterPro" id="IPR050173">
    <property type="entry name" value="ABC_transporter_C-like"/>
</dbReference>
<feature type="transmembrane region" description="Helical" evidence="12">
    <location>
        <begin position="1065"/>
        <end position="1086"/>
    </location>
</feature>
<dbReference type="FunFam" id="3.40.50.300:FF:000825">
    <property type="entry name" value="ABC bile acid transporter"/>
    <property type="match status" value="1"/>
</dbReference>
<dbReference type="InterPro" id="IPR011527">
    <property type="entry name" value="ABC1_TM_dom"/>
</dbReference>
<evidence type="ECO:0000256" key="3">
    <source>
        <dbReference type="ARBA" id="ARBA00022692"/>
    </source>
</evidence>
<sequence length="1709" mass="192544">MIDRITKCLKPNGFPLAVIAFSVLSSLFTYLLGRRHSHLSPYQSVPQQQDSEQIITTSLPFYEETIKQLDYPTVERRISRSIVALFVFSAAQVAVWSALVFWRSRSSQEDGGGTREWPILVGPVGSLIAWVSTIERRYYADGLGLHVYKLQGGFAFTLRQLGRSSQAWIALKDLHISGHSSYSTLLTLLALRHKIGSASIQPFLRTFYGLIAIFAVVELRSLIHETAPEDRLSVEFLLSGVANFVNVLVLLTVSFTIPKELVWAVTRETGIGFSSEEHAASAESTASVFSWLIFSWMDGMIRLGNTKTLSATDLWELVPSDRAVNLYRKFRTSHQSSLLWRIFAANGPDILRQSYFSVVYMLLDFANPVLLSRLLAFMQSPERRRDPTQRELAYLYIVGMMVVALWRTVYASQMFLYARSLELRIRAMLDSELYAKSLRRRDMTGMVQKEKGENDGAEDPKKDTAESNGKGKDDKKDKKNNEKDENSADTGKITNLMAVDAHRIAGIFGFLYFLYNSPVSIAIGIYFLYTLLGWSCFVGMSVMIITMPLNQLAQKRYDQCQEELMSARDKRVSLMNEVRLLQGIRMIKFFAWSGNFRARILASRELEIRRLISIFITNACFTLLWFGSPIVVTVVTFISFVKLQHGELTAVVAFTSIALFDRLRLPLNALPEMLMELVTAKVSLRRIEKFLAERELVDSARDGFDDEGRAVEIGFKDATFQWHSASVEAADAAKNARKTNNQLVPALVVDGTSFALRNLKVSFPVGEMTLICGATGSGKTSLLMALLGEMDLIQGKVYLPRATSESPKLVDPQTGLIPNSVAYVSQSAWLQHATIRENILFGQLHEDERYKQVLSVCGLERDLEIFEDGDNTEIGEKGITLSGGQKQRVSLARAVYSRARHVLLDDCLSAVDSHTARHIYEKCLMGPLMKGRTRILVTHHVRLCLSGANFVVKVDRGEIVLQKKVSEVLSDRLLLSEVLADGDNIDEDEFKAQQIGKGSSSHEPVVEDIIKNIIDNESGETSGHTQDAAAAEPAKVDKKAHTLIQEEKREQGQVRMQIYGMYYKASGGLFFWLVVLFMFLVVRLGVVSEGWWLKIWSSVYSVPTAENFTMSTITVHDTYMPLGPAEKLMNQIVFPAFDTVSSNLRSFATFAGNNGSETGPSTPKEINVDYYLGVYVIITLSTIFAQILRMSVQYFGSLKASRILYVKLLDAVINAPLRFFDTTPVGRIMNRFSKDFETIDSRLSSSCGSLLMYILAVSAVLVVISVITPEFLLAAMPIGMYTWFFFIYLYIGRRYIRCSRELKRLDSVTKSPLYSHFGETLIFIILMEPFLRLFSGVATIRAFGEQSRFMAEIYKRIDNNNRTFYLTWMCNRWLSIRADSIGACVAFLAGIFILLNLDRMDAGMVGLSLTYALQFVFQVNWIVRQYTQVEMDLNAVERVQEYVVMPQEPPAIIENHRPPAAWPTAGRIEVRDLVIQYAPDLERVIRGISFDVRPQEKLGIKRLCCSFVCNNSPPTFPTYRRTGSGKSTLAISFFRFVTPTEGSIHIDGVDITSIGVEDLRSRMTIIPQDPMLFTGTVPISPVFHSSVRSNLDPFHEHDDNDIWDSLRRVQLIETRPLSSASSVTRDDSQSEETIVAASRNDHAVFTTLDHPVSEGGGNFSQGQRQLLCLARALLRNSKVCHHHGRRYVSYPLGRFRHQYLFVCIDCRSG</sequence>
<feature type="transmembrane region" description="Helical" evidence="12">
    <location>
        <begin position="202"/>
        <end position="224"/>
    </location>
</feature>
<organism evidence="15 16">
    <name type="scientific">Jimgerdemannia flammicorona</name>
    <dbReference type="NCBI Taxonomy" id="994334"/>
    <lineage>
        <taxon>Eukaryota</taxon>
        <taxon>Fungi</taxon>
        <taxon>Fungi incertae sedis</taxon>
        <taxon>Mucoromycota</taxon>
        <taxon>Mucoromycotina</taxon>
        <taxon>Endogonomycetes</taxon>
        <taxon>Endogonales</taxon>
        <taxon>Endogonaceae</taxon>
        <taxon>Jimgerdemannia</taxon>
    </lineage>
</organism>
<feature type="transmembrane region" description="Helical" evidence="12">
    <location>
        <begin position="493"/>
        <end position="515"/>
    </location>
</feature>
<keyword evidence="7 12" id="KW-1133">Transmembrane helix</keyword>
<dbReference type="CDD" id="cd03250">
    <property type="entry name" value="ABCC_MRP_domain1"/>
    <property type="match status" value="1"/>
</dbReference>
<comment type="subcellular location">
    <subcellularLocation>
        <location evidence="1">Membrane</location>
        <topology evidence="1">Multi-pass membrane protein</topology>
    </subcellularLocation>
</comment>
<evidence type="ECO:0000256" key="2">
    <source>
        <dbReference type="ARBA" id="ARBA00022448"/>
    </source>
</evidence>
<evidence type="ECO:0000259" key="14">
    <source>
        <dbReference type="PROSITE" id="PS50929"/>
    </source>
</evidence>
<keyword evidence="10" id="KW-0175">Coiled coil</keyword>
<evidence type="ECO:0000256" key="8">
    <source>
        <dbReference type="ARBA" id="ARBA00023136"/>
    </source>
</evidence>
<proteinExistence type="predicted"/>
<dbReference type="GO" id="GO:0000329">
    <property type="term" value="C:fungal-type vacuole membrane"/>
    <property type="evidence" value="ECO:0007669"/>
    <property type="project" value="TreeGrafter"/>
</dbReference>
<feature type="transmembrane region" description="Helical" evidence="12">
    <location>
        <begin position="1374"/>
        <end position="1395"/>
    </location>
</feature>
<feature type="transmembrane region" description="Helical" evidence="12">
    <location>
        <begin position="521"/>
        <end position="546"/>
    </location>
</feature>
<feature type="transmembrane region" description="Helical" evidence="12">
    <location>
        <begin position="82"/>
        <end position="102"/>
    </location>
</feature>
<keyword evidence="2" id="KW-0813">Transport</keyword>
<feature type="transmembrane region" description="Helical" evidence="12">
    <location>
        <begin position="358"/>
        <end position="378"/>
    </location>
</feature>
<dbReference type="PANTHER" id="PTHR24223">
    <property type="entry name" value="ATP-BINDING CASSETTE SUB-FAMILY C"/>
    <property type="match status" value="1"/>
</dbReference>
<keyword evidence="3 12" id="KW-0812">Transmembrane</keyword>
<feature type="domain" description="ABC transmembrane type-1" evidence="14">
    <location>
        <begin position="356"/>
        <end position="679"/>
    </location>
</feature>
<dbReference type="CDD" id="cd18604">
    <property type="entry name" value="ABC_6TM_VMR1_D2_like"/>
    <property type="match status" value="1"/>
</dbReference>
<dbReference type="InterPro" id="IPR017871">
    <property type="entry name" value="ABC_transporter-like_CS"/>
</dbReference>
<feature type="coiled-coil region" evidence="10">
    <location>
        <begin position="550"/>
        <end position="577"/>
    </location>
</feature>
<reference evidence="15 16" key="1">
    <citation type="journal article" date="2018" name="New Phytol.">
        <title>Phylogenomics of Endogonaceae and evolution of mycorrhizas within Mucoromycota.</title>
        <authorList>
            <person name="Chang Y."/>
            <person name="Desiro A."/>
            <person name="Na H."/>
            <person name="Sandor L."/>
            <person name="Lipzen A."/>
            <person name="Clum A."/>
            <person name="Barry K."/>
            <person name="Grigoriev I.V."/>
            <person name="Martin F.M."/>
            <person name="Stajich J.E."/>
            <person name="Smith M.E."/>
            <person name="Bonito G."/>
            <person name="Spatafora J.W."/>
        </authorList>
    </citation>
    <scope>NUCLEOTIDE SEQUENCE [LARGE SCALE GENOMIC DNA]</scope>
    <source>
        <strain evidence="15 16">GMNB39</strain>
    </source>
</reference>
<dbReference type="GO" id="GO:0016887">
    <property type="term" value="F:ATP hydrolysis activity"/>
    <property type="evidence" value="ECO:0007669"/>
    <property type="project" value="InterPro"/>
</dbReference>
<keyword evidence="6" id="KW-0067">ATP-binding</keyword>
<dbReference type="InterPro" id="IPR003593">
    <property type="entry name" value="AAA+_ATPase"/>
</dbReference>
<evidence type="ECO:0000256" key="5">
    <source>
        <dbReference type="ARBA" id="ARBA00022741"/>
    </source>
</evidence>
<dbReference type="GO" id="GO:0005524">
    <property type="term" value="F:ATP binding"/>
    <property type="evidence" value="ECO:0007669"/>
    <property type="project" value="UniProtKB-KW"/>
</dbReference>
<dbReference type="OrthoDB" id="6500128at2759"/>
<evidence type="ECO:0008006" key="17">
    <source>
        <dbReference type="Google" id="ProtNLM"/>
    </source>
</evidence>
<feature type="transmembrane region" description="Helical" evidence="12">
    <location>
        <begin position="1274"/>
        <end position="1292"/>
    </location>
</feature>
<feature type="transmembrane region" description="Helical" evidence="12">
    <location>
        <begin position="393"/>
        <end position="418"/>
    </location>
</feature>